<name>A0A1H4D2F4_9SPHI</name>
<dbReference type="NCBIfam" id="TIGR00369">
    <property type="entry name" value="unchar_dom_1"/>
    <property type="match status" value="1"/>
</dbReference>
<dbReference type="InterPro" id="IPR029069">
    <property type="entry name" value="HotDog_dom_sf"/>
</dbReference>
<dbReference type="Pfam" id="PF03061">
    <property type="entry name" value="4HBT"/>
    <property type="match status" value="1"/>
</dbReference>
<accession>A0A1H4D2F4</accession>
<keyword evidence="5" id="KW-1185">Reference proteome</keyword>
<feature type="domain" description="Thioesterase" evidence="3">
    <location>
        <begin position="59"/>
        <end position="127"/>
    </location>
</feature>
<gene>
    <name evidence="4" type="ORF">SAMN05443550_104303</name>
</gene>
<reference evidence="4 5" key="1">
    <citation type="submission" date="2016-10" db="EMBL/GenBank/DDBJ databases">
        <authorList>
            <person name="de Groot N.N."/>
        </authorList>
    </citation>
    <scope>NUCLEOTIDE SEQUENCE [LARGE SCALE GENOMIC DNA]</scope>
    <source>
        <strain evidence="4 5">DSM 19033</strain>
    </source>
</reference>
<organism evidence="4 5">
    <name type="scientific">Pedobacter hartonius</name>
    <dbReference type="NCBI Taxonomy" id="425514"/>
    <lineage>
        <taxon>Bacteria</taxon>
        <taxon>Pseudomonadati</taxon>
        <taxon>Bacteroidota</taxon>
        <taxon>Sphingobacteriia</taxon>
        <taxon>Sphingobacteriales</taxon>
        <taxon>Sphingobacteriaceae</taxon>
        <taxon>Pedobacter</taxon>
    </lineage>
</organism>
<dbReference type="AlphaFoldDB" id="A0A1H4D2F4"/>
<dbReference type="SUPFAM" id="SSF54637">
    <property type="entry name" value="Thioesterase/thiol ester dehydrase-isomerase"/>
    <property type="match status" value="1"/>
</dbReference>
<comment type="similarity">
    <text evidence="1">Belongs to the thioesterase PaaI family.</text>
</comment>
<protein>
    <submittedName>
        <fullName evidence="4">Uncharacterized domain 1-containing protein</fullName>
    </submittedName>
</protein>
<dbReference type="InterPro" id="IPR006683">
    <property type="entry name" value="Thioestr_dom"/>
</dbReference>
<dbReference type="STRING" id="425514.SAMN05443550_104303"/>
<evidence type="ECO:0000256" key="1">
    <source>
        <dbReference type="ARBA" id="ARBA00008324"/>
    </source>
</evidence>
<dbReference type="InterPro" id="IPR039298">
    <property type="entry name" value="ACOT13"/>
</dbReference>
<sequence>MEPPIINERIQMLQSFIGKEYTASVSPFMNWLRPTVVSAEPGALAFSYIIRKEMTNPAGTLHGGVTAGIMDDLIGATVYSLNLHDPYTTINNAIDYFATAKEGDLVIARTAIVKRGRTIINLQCELTLPGKDRLIARGYANMLKINSYS</sequence>
<evidence type="ECO:0000313" key="5">
    <source>
        <dbReference type="Proteomes" id="UP000198850"/>
    </source>
</evidence>
<evidence type="ECO:0000313" key="4">
    <source>
        <dbReference type="EMBL" id="SEA66963.1"/>
    </source>
</evidence>
<dbReference type="Proteomes" id="UP000198850">
    <property type="component" value="Unassembled WGS sequence"/>
</dbReference>
<dbReference type="CDD" id="cd03443">
    <property type="entry name" value="PaaI_thioesterase"/>
    <property type="match status" value="1"/>
</dbReference>
<dbReference type="OrthoDB" id="32575at2"/>
<evidence type="ECO:0000256" key="2">
    <source>
        <dbReference type="ARBA" id="ARBA00022801"/>
    </source>
</evidence>
<dbReference type="InterPro" id="IPR003736">
    <property type="entry name" value="PAAI_dom"/>
</dbReference>
<proteinExistence type="inferred from homology"/>
<dbReference type="EMBL" id="FNRA01000004">
    <property type="protein sequence ID" value="SEA66963.1"/>
    <property type="molecule type" value="Genomic_DNA"/>
</dbReference>
<evidence type="ECO:0000259" key="3">
    <source>
        <dbReference type="Pfam" id="PF03061"/>
    </source>
</evidence>
<dbReference type="PANTHER" id="PTHR21660">
    <property type="entry name" value="THIOESTERASE SUPERFAMILY MEMBER-RELATED"/>
    <property type="match status" value="1"/>
</dbReference>
<dbReference type="PANTHER" id="PTHR21660:SF1">
    <property type="entry name" value="ACYL-COENZYME A THIOESTERASE 13"/>
    <property type="match status" value="1"/>
</dbReference>
<dbReference type="RefSeq" id="WP_090556428.1">
    <property type="nucleotide sequence ID" value="NZ_FNRA01000004.1"/>
</dbReference>
<dbReference type="Gene3D" id="3.10.129.10">
    <property type="entry name" value="Hotdog Thioesterase"/>
    <property type="match status" value="1"/>
</dbReference>
<dbReference type="GO" id="GO:0047617">
    <property type="term" value="F:fatty acyl-CoA hydrolase activity"/>
    <property type="evidence" value="ECO:0007669"/>
    <property type="project" value="InterPro"/>
</dbReference>
<keyword evidence="2" id="KW-0378">Hydrolase</keyword>